<accession>A0A0N9ND59</accession>
<feature type="compositionally biased region" description="Polar residues" evidence="1">
    <location>
        <begin position="40"/>
        <end position="49"/>
    </location>
</feature>
<reference evidence="4" key="1">
    <citation type="submission" date="2015-06" db="EMBL/GenBank/DDBJ databases">
        <title>Complete genome sequence and metabolic analysis of phthalate degradation pathway in Gordonia sp. QH-11.</title>
        <authorList>
            <person name="Jin D."/>
            <person name="Kong X."/>
            <person name="Bai Z."/>
        </authorList>
    </citation>
    <scope>NUCLEOTIDE SEQUENCE [LARGE SCALE GENOMIC DNA]</scope>
    <source>
        <strain evidence="4">QH-11</strain>
    </source>
</reference>
<feature type="chain" id="PRO_5038697567" description="Secreted protein" evidence="2">
    <location>
        <begin position="21"/>
        <end position="152"/>
    </location>
</feature>
<keyword evidence="2" id="KW-0732">Signal</keyword>
<dbReference type="Proteomes" id="UP000063789">
    <property type="component" value="Chromosome"/>
</dbReference>
<organism evidence="3 4">
    <name type="scientific">Gordonia phthalatica</name>
    <dbReference type="NCBI Taxonomy" id="1136941"/>
    <lineage>
        <taxon>Bacteria</taxon>
        <taxon>Bacillati</taxon>
        <taxon>Actinomycetota</taxon>
        <taxon>Actinomycetes</taxon>
        <taxon>Mycobacteriales</taxon>
        <taxon>Gordoniaceae</taxon>
        <taxon>Gordonia</taxon>
    </lineage>
</organism>
<evidence type="ECO:0000256" key="2">
    <source>
        <dbReference type="SAM" id="SignalP"/>
    </source>
</evidence>
<evidence type="ECO:0000256" key="1">
    <source>
        <dbReference type="SAM" id="MobiDB-lite"/>
    </source>
</evidence>
<dbReference type="KEGG" id="goq:ACH46_01625"/>
<reference evidence="3 4" key="2">
    <citation type="journal article" date="2017" name="Int. J. Syst. Evol. Microbiol.">
        <title>Gordonia phthalatica sp. nov., a di-n-butyl phthalate-degrading bacterium isolated from activated sludge.</title>
        <authorList>
            <person name="Jin D."/>
            <person name="Kong X."/>
            <person name="Jia M."/>
            <person name="Yu X."/>
            <person name="Wang X."/>
            <person name="Zhuang X."/>
            <person name="Deng Y."/>
            <person name="Bai Z."/>
        </authorList>
    </citation>
    <scope>NUCLEOTIDE SEQUENCE [LARGE SCALE GENOMIC DNA]</scope>
    <source>
        <strain evidence="3 4">QH-11</strain>
    </source>
</reference>
<evidence type="ECO:0000313" key="3">
    <source>
        <dbReference type="EMBL" id="ALG83444.1"/>
    </source>
</evidence>
<feature type="signal peptide" evidence="2">
    <location>
        <begin position="1"/>
        <end position="20"/>
    </location>
</feature>
<feature type="region of interest" description="Disordered" evidence="1">
    <location>
        <begin position="25"/>
        <end position="80"/>
    </location>
</feature>
<evidence type="ECO:0008006" key="5">
    <source>
        <dbReference type="Google" id="ProtNLM"/>
    </source>
</evidence>
<evidence type="ECO:0000313" key="4">
    <source>
        <dbReference type="Proteomes" id="UP000063789"/>
    </source>
</evidence>
<dbReference type="OrthoDB" id="4773865at2"/>
<proteinExistence type="predicted"/>
<keyword evidence="4" id="KW-1185">Reference proteome</keyword>
<gene>
    <name evidence="3" type="ORF">ACH46_01625</name>
</gene>
<dbReference type="PATRIC" id="fig|1136941.3.peg.326"/>
<dbReference type="STRING" id="1136941.ACH46_01625"/>
<dbReference type="EMBL" id="CP011853">
    <property type="protein sequence ID" value="ALG83444.1"/>
    <property type="molecule type" value="Genomic_DNA"/>
</dbReference>
<dbReference type="RefSeq" id="WP_062391395.1">
    <property type="nucleotide sequence ID" value="NZ_CP011853.1"/>
</dbReference>
<sequence length="152" mass="15136">MTRTMKLAATVLFGASIALAGTACGSENEAASPGADTAASEVSTPATNDPSVPVVPGPKPKTTTSDEPTETVSADGNKTCGATKGPDGALYIHIVEGNLTCDVAKSIAKEYGPLIATGAPQTVSGWDCGPSTTAGEMARCTKDGSAFALMVQ</sequence>
<name>A0A0N9ND59_9ACTN</name>
<dbReference type="PROSITE" id="PS51257">
    <property type="entry name" value="PROKAR_LIPOPROTEIN"/>
    <property type="match status" value="1"/>
</dbReference>
<dbReference type="AlphaFoldDB" id="A0A0N9ND59"/>
<protein>
    <recommendedName>
        <fullName evidence="5">Secreted protein</fullName>
    </recommendedName>
</protein>